<dbReference type="Pfam" id="PF25137">
    <property type="entry name" value="ADH_Fe_C"/>
    <property type="match status" value="1"/>
</dbReference>
<dbReference type="CDD" id="cd08181">
    <property type="entry name" value="PPD-like"/>
    <property type="match status" value="1"/>
</dbReference>
<gene>
    <name evidence="4" type="ORF">PUP29_03695</name>
</gene>
<dbReference type="EMBL" id="CP117826">
    <property type="protein sequence ID" value="XCC63029.1"/>
    <property type="molecule type" value="Genomic_DNA"/>
</dbReference>
<feature type="domain" description="Fe-containing alcohol dehydrogenase-like C-terminal" evidence="3">
    <location>
        <begin position="181"/>
        <end position="358"/>
    </location>
</feature>
<sequence length="361" mass="39004">MEFQFQVPTKIIVGRDCVKKNAALFASMGKRTAIVKSGSAGKNGALEDVVRTLEEQDISYHVCENVPPNPTPEDVASLLGYAPDFDFIVAVGGGSAMDAAKCVAVLAVNDIPAMDLYKRPYAHRPLPVVAIPTTCGTGSEVTAVSVLEVGDTKKSVSDPELFPAAALLDAEYLKTLPWEITADTALDALAHCVEGYLILDSLAAEMCAEQAFTYFASYKKSLIGRSFTEDELELMLYTSTLGGIVISMAGTSAVHTIGYPLTVHRNIPHGRACALTLGEYVAFSYDVKKKKIDKMCALLQVDGVEGFQEMIRRILPAFPSFSKEEIIRYTDISAADAARKKNTKPVSKEDILRIYSASLLG</sequence>
<dbReference type="InterPro" id="IPR001670">
    <property type="entry name" value="ADH_Fe/GldA"/>
</dbReference>
<keyword evidence="1" id="KW-0560">Oxidoreductase</keyword>
<dbReference type="FunFam" id="3.40.50.1970:FF:000003">
    <property type="entry name" value="Alcohol dehydrogenase, iron-containing"/>
    <property type="match status" value="1"/>
</dbReference>
<protein>
    <submittedName>
        <fullName evidence="4">Iron-containing alcohol dehydrogenase family protein</fullName>
    </submittedName>
</protein>
<reference evidence="4" key="1">
    <citation type="submission" date="2023-02" db="EMBL/GenBank/DDBJ databases">
        <title>Gut commensal Christensenella minuta modulates host metabolism via a new class of secondary bile acids.</title>
        <authorList>
            <person name="Liu C."/>
        </authorList>
    </citation>
    <scope>NUCLEOTIDE SEQUENCE</scope>
    <source>
        <strain evidence="4">CA70</strain>
    </source>
</reference>
<accession>A0AAU8AAH6</accession>
<dbReference type="SUPFAM" id="SSF56796">
    <property type="entry name" value="Dehydroquinate synthase-like"/>
    <property type="match status" value="1"/>
</dbReference>
<dbReference type="Gene3D" id="3.40.50.1970">
    <property type="match status" value="1"/>
</dbReference>
<evidence type="ECO:0000256" key="1">
    <source>
        <dbReference type="ARBA" id="ARBA00023002"/>
    </source>
</evidence>
<dbReference type="InterPro" id="IPR039697">
    <property type="entry name" value="Alcohol_dehydrogenase_Fe"/>
</dbReference>
<dbReference type="InterPro" id="IPR056798">
    <property type="entry name" value="ADH_Fe_C"/>
</dbReference>
<dbReference type="InterPro" id="IPR018211">
    <property type="entry name" value="ADH_Fe_CS"/>
</dbReference>
<dbReference type="GO" id="GO:0046872">
    <property type="term" value="F:metal ion binding"/>
    <property type="evidence" value="ECO:0007669"/>
    <property type="project" value="InterPro"/>
</dbReference>
<dbReference type="PANTHER" id="PTHR11496:SF103">
    <property type="entry name" value="DEHYDROGENASE, PUTATIVE-RELATED"/>
    <property type="match status" value="1"/>
</dbReference>
<proteinExistence type="predicted"/>
<evidence type="ECO:0000259" key="2">
    <source>
        <dbReference type="Pfam" id="PF00465"/>
    </source>
</evidence>
<organism evidence="4">
    <name type="scientific">Christensenella massiliensis</name>
    <dbReference type="NCBI Taxonomy" id="1805714"/>
    <lineage>
        <taxon>Bacteria</taxon>
        <taxon>Bacillati</taxon>
        <taxon>Bacillota</taxon>
        <taxon>Clostridia</taxon>
        <taxon>Christensenellales</taxon>
        <taxon>Christensenellaceae</taxon>
        <taxon>Christensenella</taxon>
    </lineage>
</organism>
<dbReference type="GO" id="GO:0004022">
    <property type="term" value="F:alcohol dehydrogenase (NAD+) activity"/>
    <property type="evidence" value="ECO:0007669"/>
    <property type="project" value="UniProtKB-ARBA"/>
</dbReference>
<evidence type="ECO:0000313" key="4">
    <source>
        <dbReference type="EMBL" id="XCC63029.1"/>
    </source>
</evidence>
<dbReference type="Gene3D" id="1.20.1090.10">
    <property type="entry name" value="Dehydroquinate synthase-like - alpha domain"/>
    <property type="match status" value="1"/>
</dbReference>
<dbReference type="PROSITE" id="PS00913">
    <property type="entry name" value="ADH_IRON_1"/>
    <property type="match status" value="1"/>
</dbReference>
<dbReference type="RefSeq" id="WP_079547164.1">
    <property type="nucleotide sequence ID" value="NZ_CP117826.1"/>
</dbReference>
<evidence type="ECO:0000259" key="3">
    <source>
        <dbReference type="Pfam" id="PF25137"/>
    </source>
</evidence>
<feature type="domain" description="Alcohol dehydrogenase iron-type/glycerol dehydrogenase GldA" evidence="2">
    <location>
        <begin position="8"/>
        <end position="169"/>
    </location>
</feature>
<name>A0AAU8AAH6_9FIRM</name>
<dbReference type="Pfam" id="PF00465">
    <property type="entry name" value="Fe-ADH"/>
    <property type="match status" value="1"/>
</dbReference>
<dbReference type="PANTHER" id="PTHR11496">
    <property type="entry name" value="ALCOHOL DEHYDROGENASE"/>
    <property type="match status" value="1"/>
</dbReference>
<dbReference type="AlphaFoldDB" id="A0AAU8AAH6"/>